<comment type="similarity">
    <text evidence="1">Belongs to the DNA polymerase type-B family.</text>
</comment>
<dbReference type="SUPFAM" id="SSF53098">
    <property type="entry name" value="Ribonuclease H-like"/>
    <property type="match status" value="1"/>
</dbReference>
<evidence type="ECO:0000259" key="9">
    <source>
        <dbReference type="Pfam" id="PF03175"/>
    </source>
</evidence>
<dbReference type="InterPro" id="IPR036397">
    <property type="entry name" value="RNaseH_sf"/>
</dbReference>
<gene>
    <name evidence="12" type="ORF">ACEWY4_011264</name>
    <name evidence="11" type="ORF">ACEWY4_015629</name>
    <name evidence="10" type="ORF">ACEWY4_026929</name>
</gene>
<comment type="catalytic activity">
    <reaction evidence="8">
        <text>DNA(n) + a 2'-deoxyribonucleoside 5'-triphosphate = DNA(n+1) + diphosphate</text>
        <dbReference type="Rhea" id="RHEA:22508"/>
        <dbReference type="Rhea" id="RHEA-COMP:17339"/>
        <dbReference type="Rhea" id="RHEA-COMP:17340"/>
        <dbReference type="ChEBI" id="CHEBI:33019"/>
        <dbReference type="ChEBI" id="CHEBI:61560"/>
        <dbReference type="ChEBI" id="CHEBI:173112"/>
        <dbReference type="EC" id="2.7.7.7"/>
    </reaction>
</comment>
<protein>
    <recommendedName>
        <fullName evidence="2">DNA-directed DNA polymerase</fullName>
        <ecNumber evidence="2">2.7.7.7</ecNumber>
    </recommendedName>
</protein>
<evidence type="ECO:0000256" key="1">
    <source>
        <dbReference type="ARBA" id="ARBA00005755"/>
    </source>
</evidence>
<evidence type="ECO:0000256" key="4">
    <source>
        <dbReference type="ARBA" id="ARBA00022695"/>
    </source>
</evidence>
<proteinExistence type="inferred from homology"/>
<dbReference type="EMBL" id="JBHFQA010000024">
    <property type="protein sequence ID" value="KAL2077425.1"/>
    <property type="molecule type" value="Genomic_DNA"/>
</dbReference>
<dbReference type="GO" id="GO:0006260">
    <property type="term" value="P:DNA replication"/>
    <property type="evidence" value="ECO:0007669"/>
    <property type="project" value="UniProtKB-KW"/>
</dbReference>
<keyword evidence="5" id="KW-0235">DNA replication</keyword>
<dbReference type="PANTHER" id="PTHR33568">
    <property type="entry name" value="DNA POLYMERASE"/>
    <property type="match status" value="1"/>
</dbReference>
<sequence>MANPCKRMRFSSTAEYIAAINNKIDNMYGVVTDVQASRVLTDYVSQINNGIQTVYDRVAELGGAALPINTHVADVQRGCGSVNRPTGPSAQPCVDTQLSEQTIDRLRRQGGTVGLFHVAAHPRFHSLTVDRQINFRGAPDTDIADYIAHVVDSLSEVLDFCKTLGGADCVLNVSLRGDSLATPVNAILYPSDKNPLDSVLSAIEQVLQSNSRIMTDHTVILSTTIVREHTGGVRRKAALYAHDELIRQKRMHLYCPNNSTNQMCFSYCLVNALNPNTHPGEIPMLAKEMHARAGLKEQDSVGFRHLPIFEALYNVRIVVYFKDELGVFTKHKTSDAKTGVKTVVLYLYKGHYYGVLNPAGFLGHSYYCESCCNGYDGKLTHMCDGYCMICLTGSCKDGSEGPVYCVDCNRYCQSHICYVTHKRGVAMRGVARLVAPCERTKYCRKCNRIYQVSINKPKQHKCTAMMCKHCSAEMVPETDHECFIQPIKPKKQQNKYIFFDLETRYEDGKHRANFASAMTFAGELFAAEGMDCVVRMLDHFRRPKFQGFTWMAHNASGFDNMIILEHFCNMSITPRITMMGCRIIFMYDALYKQRFIDSFSFMPMALSKTTAAFNLQTCEKGYFPHGFNTLANRHYIGPYPDKVHYGYECMGRKAQIDFDLWYAEASKHVFDFQKELHRYGVNDVVLLREACMKYREEFISCTNFDPFSVTTLASCCMAVYKTLFLPPDTLALTHNNAYVYQHKAFSNVSIQWLEYVKHSRNVDVRHALNGGEVAAGRYFLDGYYNQNGIAHALEFNGCAHHGHSCRYAPDSVHPLSKVPYSVLRRHFDDKVAYLANDRGFQVEVVWECEWLHAKSHDPNVMAFMANYVHPERLKPRDALFGGRTNAYQLYYKVKPGEQIHYVDFTSLYPSCQSLYDYPTHHPQIILSDFQPIENYFGLIKATVLPPRGLLHPVLPHRCNGKLMFPLCRVCAETLNQTTPCVHSDAERSLKGCWVSLELLKAIEKGYVIQKVDEVWHFPNKSGDLFVNYVKTFLQYKQEASGYPAHAVTDGEKKAYIDQYFQKEGIRLNPDKICVNTARRNINKLLLNSLWGRFSMRENLCTTEVIKDPEQFSRFIFGSEYEVTHFSFVSEDVALLQWKHDTEACVRTPDINVFIGAFTTARARLRLYELMDRLGDRLLYSDTDSVIYVSREGDWNPPLGNFLGELTSELAEGDYITEFCSGGPKTYGYLTAQGKSCMKAKGITLNAENAQHIRLDTLVDLVHDYVKDRDSTRHVLARVDNIVRVKHNISLKNKSSVKKFKVVYNKRVLLPDYTTLPYGY</sequence>
<dbReference type="EMBL" id="JBHFQA010000009">
    <property type="protein sequence ID" value="KAL2093952.1"/>
    <property type="molecule type" value="Genomic_DNA"/>
</dbReference>
<accession>A0ABD1IT70</accession>
<evidence type="ECO:0000256" key="5">
    <source>
        <dbReference type="ARBA" id="ARBA00022705"/>
    </source>
</evidence>
<dbReference type="InterPro" id="IPR043502">
    <property type="entry name" value="DNA/RNA_pol_sf"/>
</dbReference>
<dbReference type="Proteomes" id="UP001591681">
    <property type="component" value="Unassembled WGS sequence"/>
</dbReference>
<evidence type="ECO:0000256" key="8">
    <source>
        <dbReference type="ARBA" id="ARBA00049244"/>
    </source>
</evidence>
<feature type="domain" description="DNA-directed DNA polymerase family B mitochondria/virus" evidence="9">
    <location>
        <begin position="549"/>
        <end position="787"/>
    </location>
</feature>
<evidence type="ECO:0000313" key="13">
    <source>
        <dbReference type="Proteomes" id="UP001591681"/>
    </source>
</evidence>
<dbReference type="Gene3D" id="3.30.420.10">
    <property type="entry name" value="Ribonuclease H-like superfamily/Ribonuclease H"/>
    <property type="match status" value="1"/>
</dbReference>
<dbReference type="EC" id="2.7.7.7" evidence="2"/>
<evidence type="ECO:0000256" key="6">
    <source>
        <dbReference type="ARBA" id="ARBA00022932"/>
    </source>
</evidence>
<evidence type="ECO:0000256" key="2">
    <source>
        <dbReference type="ARBA" id="ARBA00012417"/>
    </source>
</evidence>
<dbReference type="InterPro" id="IPR023211">
    <property type="entry name" value="DNA_pol_palm_dom_sf"/>
</dbReference>
<dbReference type="Pfam" id="PF03175">
    <property type="entry name" value="DNA_pol_B_2"/>
    <property type="match status" value="3"/>
</dbReference>
<evidence type="ECO:0000256" key="7">
    <source>
        <dbReference type="ARBA" id="ARBA00023125"/>
    </source>
</evidence>
<dbReference type="PANTHER" id="PTHR33568:SF3">
    <property type="entry name" value="DNA-DIRECTED DNA POLYMERASE"/>
    <property type="match status" value="1"/>
</dbReference>
<dbReference type="GO" id="GO:0003677">
    <property type="term" value="F:DNA binding"/>
    <property type="evidence" value="ECO:0007669"/>
    <property type="project" value="UniProtKB-KW"/>
</dbReference>
<feature type="domain" description="DNA-directed DNA polymerase family B mitochondria/virus" evidence="9">
    <location>
        <begin position="1053"/>
        <end position="1170"/>
    </location>
</feature>
<keyword evidence="3" id="KW-0808">Transferase</keyword>
<dbReference type="EMBL" id="JBHFQA010000013">
    <property type="protein sequence ID" value="KAL2088730.1"/>
    <property type="molecule type" value="Genomic_DNA"/>
</dbReference>
<evidence type="ECO:0000313" key="11">
    <source>
        <dbReference type="EMBL" id="KAL2088730.1"/>
    </source>
</evidence>
<name>A0ABD1IT70_9TELE</name>
<comment type="caution">
    <text evidence="10">The sequence shown here is derived from an EMBL/GenBank/DDBJ whole genome shotgun (WGS) entry which is preliminary data.</text>
</comment>
<keyword evidence="4" id="KW-0548">Nucleotidyltransferase</keyword>
<organism evidence="10 13">
    <name type="scientific">Coilia grayii</name>
    <name type="common">Gray's grenadier anchovy</name>
    <dbReference type="NCBI Taxonomy" id="363190"/>
    <lineage>
        <taxon>Eukaryota</taxon>
        <taxon>Metazoa</taxon>
        <taxon>Chordata</taxon>
        <taxon>Craniata</taxon>
        <taxon>Vertebrata</taxon>
        <taxon>Euteleostomi</taxon>
        <taxon>Actinopterygii</taxon>
        <taxon>Neopterygii</taxon>
        <taxon>Teleostei</taxon>
        <taxon>Clupei</taxon>
        <taxon>Clupeiformes</taxon>
        <taxon>Clupeoidei</taxon>
        <taxon>Engraulidae</taxon>
        <taxon>Coilinae</taxon>
        <taxon>Coilia</taxon>
    </lineage>
</organism>
<evidence type="ECO:0000313" key="10">
    <source>
        <dbReference type="EMBL" id="KAL2077425.1"/>
    </source>
</evidence>
<keyword evidence="7" id="KW-0238">DNA-binding</keyword>
<keyword evidence="6" id="KW-0239">DNA-directed DNA polymerase</keyword>
<evidence type="ECO:0000313" key="12">
    <source>
        <dbReference type="EMBL" id="KAL2093952.1"/>
    </source>
</evidence>
<dbReference type="Gene3D" id="3.90.1600.10">
    <property type="entry name" value="Palm domain of DNA polymerase"/>
    <property type="match status" value="1"/>
</dbReference>
<dbReference type="GO" id="GO:0003887">
    <property type="term" value="F:DNA-directed DNA polymerase activity"/>
    <property type="evidence" value="ECO:0007669"/>
    <property type="project" value="UniProtKB-KW"/>
</dbReference>
<keyword evidence="13" id="KW-1185">Reference proteome</keyword>
<reference evidence="10 13" key="1">
    <citation type="submission" date="2024-09" db="EMBL/GenBank/DDBJ databases">
        <title>A chromosome-level genome assembly of Gray's grenadier anchovy, Coilia grayii.</title>
        <authorList>
            <person name="Fu Z."/>
        </authorList>
    </citation>
    <scope>NUCLEOTIDE SEQUENCE [LARGE SCALE GENOMIC DNA]</scope>
    <source>
        <strain evidence="10">G4</strain>
        <tissue evidence="10">Muscle</tissue>
    </source>
</reference>
<dbReference type="InterPro" id="IPR004868">
    <property type="entry name" value="DNA-dir_DNA_pol_B_mt/vir"/>
</dbReference>
<dbReference type="SUPFAM" id="SSF56672">
    <property type="entry name" value="DNA/RNA polymerases"/>
    <property type="match status" value="1"/>
</dbReference>
<evidence type="ECO:0000256" key="3">
    <source>
        <dbReference type="ARBA" id="ARBA00022679"/>
    </source>
</evidence>
<feature type="domain" description="DNA-directed DNA polymerase family B mitochondria/virus" evidence="9">
    <location>
        <begin position="876"/>
        <end position="1041"/>
    </location>
</feature>
<dbReference type="InterPro" id="IPR012337">
    <property type="entry name" value="RNaseH-like_sf"/>
</dbReference>